<sequence length="47" mass="5479">MTNKIAIALAALIFAILMLDVLVFGWDLHIFLGRRLLDLTEYLAFWR</sequence>
<evidence type="ECO:0000313" key="2">
    <source>
        <dbReference type="Proteomes" id="UP000243978"/>
    </source>
</evidence>
<protein>
    <submittedName>
        <fullName evidence="1">Uncharacterized protein</fullName>
    </submittedName>
</protein>
<comment type="caution">
    <text evidence="1">The sequence shown here is derived from an EMBL/GenBank/DDBJ whole genome shotgun (WGS) entry which is preliminary data.</text>
</comment>
<gene>
    <name evidence="1" type="ORF">C8N43_0870</name>
</gene>
<name>A0A2T6BJH6_9RHOB</name>
<dbReference type="Proteomes" id="UP000243978">
    <property type="component" value="Unassembled WGS sequence"/>
</dbReference>
<accession>A0A2T6BJH6</accession>
<dbReference type="RefSeq" id="WP_170114406.1">
    <property type="nucleotide sequence ID" value="NZ_QBKS01000001.1"/>
</dbReference>
<keyword evidence="2" id="KW-1185">Reference proteome</keyword>
<reference evidence="1 2" key="1">
    <citation type="submission" date="2018-04" db="EMBL/GenBank/DDBJ databases">
        <title>Genomic Encyclopedia of Archaeal and Bacterial Type Strains, Phase II (KMG-II): from individual species to whole genera.</title>
        <authorList>
            <person name="Goeker M."/>
        </authorList>
    </citation>
    <scope>NUCLEOTIDE SEQUENCE [LARGE SCALE GENOMIC DNA]</scope>
    <source>
        <strain evidence="1 2">DSM 100977</strain>
    </source>
</reference>
<dbReference type="EMBL" id="QBKS01000001">
    <property type="protein sequence ID" value="PTX56217.1"/>
    <property type="molecule type" value="Genomic_DNA"/>
</dbReference>
<organism evidence="1 2">
    <name type="scientific">Litoreibacter ponti</name>
    <dbReference type="NCBI Taxonomy" id="1510457"/>
    <lineage>
        <taxon>Bacteria</taxon>
        <taxon>Pseudomonadati</taxon>
        <taxon>Pseudomonadota</taxon>
        <taxon>Alphaproteobacteria</taxon>
        <taxon>Rhodobacterales</taxon>
        <taxon>Roseobacteraceae</taxon>
        <taxon>Litoreibacter</taxon>
    </lineage>
</organism>
<evidence type="ECO:0000313" key="1">
    <source>
        <dbReference type="EMBL" id="PTX56217.1"/>
    </source>
</evidence>
<dbReference type="AlphaFoldDB" id="A0A2T6BJH6"/>
<proteinExistence type="predicted"/>